<sequence>MTIKQTIKFKPTPVVTAISLSLLTMGATAAENQPSEKSGDQDNVIQVFGQTYRNTATKTSLAPEETPQAISVIDSTTLENQGVKSLNQALRYTPGVVTEVRGGAVTLFDTFNIRGFDAPQSYYDGLMLQLLKGWNLQPQIDPVALQQVEVFKGPTSVLYGTMPPGGMVNMIAKSPRQTPSTEVQVATGSRNLSEVSVDSTGQISDSNVAYRIIALSRKQDSQVDYSEEERQVIAPSLDWQITDNTLLNLNLYYQHDPDMGVNSAIPSSGMFHSNPNGSTSPSTFVGDTHWNHLEREFWLAGYKINHAFNQNWSFLQNVRYMDASLNQRNTYHLASSFDEATGTLGRNIYSTDESSYGLTADNQLSGMITTDNTIHSLLLGIDYQKLDGHSLYQEYASSDSAFYQFNLFHPDNSLLDTSTLSTIYRQSSDISVRQTGVYLQDQLQWDQLVLIAGGRFDYYKSDTKVTISGTDSHSRASHHAFSYRIGALYEFENGIAPYISYATSFEPAAGTDANGHTFDPQTGKQAELGLKYDYGDFTGSAAWFHIVKNDILTTDPDNSAFQVQLGEVTSQGLELQGKWDWSEQWDIEANYTYMDMEVTHDTQHNMEGKTPIWIPRHRANLSANYHVQTGALAGVRLSGGVRYVGEMEIDAANTGKVPDYTLVDLSAGYDLKHLSPSLDGAEVNLIATNLFDKEYYSCYSSANCWYGAERTVEVNVKYQF</sequence>
<evidence type="ECO:0000256" key="15">
    <source>
        <dbReference type="PROSITE-ProRule" id="PRU10144"/>
    </source>
</evidence>
<keyword evidence="9" id="KW-0406">Ion transport</keyword>
<evidence type="ECO:0000313" key="21">
    <source>
        <dbReference type="Proteomes" id="UP000184608"/>
    </source>
</evidence>
<keyword evidence="3 14" id="KW-0813">Transport</keyword>
<dbReference type="EMBL" id="FQXZ01000035">
    <property type="protein sequence ID" value="SHI26287.1"/>
    <property type="molecule type" value="Genomic_DNA"/>
</dbReference>
<dbReference type="PROSITE" id="PS52016">
    <property type="entry name" value="TONB_DEPENDENT_REC_3"/>
    <property type="match status" value="1"/>
</dbReference>
<evidence type="ECO:0000256" key="7">
    <source>
        <dbReference type="ARBA" id="ARBA00022729"/>
    </source>
</evidence>
<feature type="chain" id="PRO_5012883902" evidence="17">
    <location>
        <begin position="30"/>
        <end position="720"/>
    </location>
</feature>
<keyword evidence="8" id="KW-0408">Iron</keyword>
<comment type="similarity">
    <text evidence="2 14 16">Belongs to the TonB-dependent receptor family.</text>
</comment>
<dbReference type="OrthoDB" id="127311at2"/>
<dbReference type="GO" id="GO:0038023">
    <property type="term" value="F:signaling receptor activity"/>
    <property type="evidence" value="ECO:0007669"/>
    <property type="project" value="InterPro"/>
</dbReference>
<dbReference type="PANTHER" id="PTHR32552">
    <property type="entry name" value="FERRICHROME IRON RECEPTOR-RELATED"/>
    <property type="match status" value="1"/>
</dbReference>
<protein>
    <submittedName>
        <fullName evidence="20">Ferrichrome-iron receptor</fullName>
    </submittedName>
</protein>
<feature type="short sequence motif" description="TonB C-terminal box" evidence="15">
    <location>
        <begin position="703"/>
        <end position="720"/>
    </location>
</feature>
<dbReference type="CDD" id="cd01347">
    <property type="entry name" value="ligand_gated_channel"/>
    <property type="match status" value="1"/>
</dbReference>
<keyword evidence="13 14" id="KW-0998">Cell outer membrane</keyword>
<dbReference type="InterPro" id="IPR010105">
    <property type="entry name" value="TonB_sidphr_rcpt"/>
</dbReference>
<dbReference type="STRING" id="1216006.VA7868_03041"/>
<evidence type="ECO:0000256" key="6">
    <source>
        <dbReference type="ARBA" id="ARBA00022692"/>
    </source>
</evidence>
<keyword evidence="7 17" id="KW-0732">Signal</keyword>
<feature type="domain" description="TonB-dependent receptor plug" evidence="19">
    <location>
        <begin position="64"/>
        <end position="166"/>
    </location>
</feature>
<evidence type="ECO:0000256" key="1">
    <source>
        <dbReference type="ARBA" id="ARBA00004571"/>
    </source>
</evidence>
<dbReference type="AlphaFoldDB" id="A0A1M5ZPT2"/>
<dbReference type="InterPro" id="IPR036942">
    <property type="entry name" value="Beta-barrel_TonB_sf"/>
</dbReference>
<evidence type="ECO:0000256" key="14">
    <source>
        <dbReference type="PROSITE-ProRule" id="PRU01360"/>
    </source>
</evidence>
<evidence type="ECO:0000256" key="5">
    <source>
        <dbReference type="ARBA" id="ARBA00022496"/>
    </source>
</evidence>
<name>A0A1M5ZPT2_9VIBR</name>
<dbReference type="GO" id="GO:0015891">
    <property type="term" value="P:siderophore transport"/>
    <property type="evidence" value="ECO:0007669"/>
    <property type="project" value="InterPro"/>
</dbReference>
<evidence type="ECO:0000256" key="12">
    <source>
        <dbReference type="ARBA" id="ARBA00023170"/>
    </source>
</evidence>
<dbReference type="InterPro" id="IPR039426">
    <property type="entry name" value="TonB-dep_rcpt-like"/>
</dbReference>
<keyword evidence="4 14" id="KW-1134">Transmembrane beta strand</keyword>
<dbReference type="FunFam" id="2.170.130.10:FF:000001">
    <property type="entry name" value="Catecholate siderophore TonB-dependent receptor"/>
    <property type="match status" value="1"/>
</dbReference>
<proteinExistence type="inferred from homology"/>
<dbReference type="InterPro" id="IPR000531">
    <property type="entry name" value="Beta-barrel_TonB"/>
</dbReference>
<feature type="signal peptide" evidence="17">
    <location>
        <begin position="1"/>
        <end position="29"/>
    </location>
</feature>
<dbReference type="InterPro" id="IPR010917">
    <property type="entry name" value="TonB_rcpt_CS"/>
</dbReference>
<evidence type="ECO:0000256" key="3">
    <source>
        <dbReference type="ARBA" id="ARBA00022448"/>
    </source>
</evidence>
<gene>
    <name evidence="20" type="primary">fhuA_2</name>
    <name evidence="20" type="ORF">VA7868_03041</name>
</gene>
<evidence type="ECO:0000259" key="19">
    <source>
        <dbReference type="Pfam" id="PF07715"/>
    </source>
</evidence>
<evidence type="ECO:0000313" key="20">
    <source>
        <dbReference type="EMBL" id="SHI26287.1"/>
    </source>
</evidence>
<dbReference type="Pfam" id="PF00593">
    <property type="entry name" value="TonB_dep_Rec_b-barrel"/>
    <property type="match status" value="1"/>
</dbReference>
<evidence type="ECO:0000256" key="8">
    <source>
        <dbReference type="ARBA" id="ARBA00023004"/>
    </source>
</evidence>
<dbReference type="InterPro" id="IPR012910">
    <property type="entry name" value="Plug_dom"/>
</dbReference>
<evidence type="ECO:0000256" key="2">
    <source>
        <dbReference type="ARBA" id="ARBA00009810"/>
    </source>
</evidence>
<keyword evidence="5" id="KW-0410">Iron transport</keyword>
<evidence type="ECO:0000256" key="10">
    <source>
        <dbReference type="ARBA" id="ARBA00023077"/>
    </source>
</evidence>
<reference evidence="20 21" key="1">
    <citation type="submission" date="2016-11" db="EMBL/GenBank/DDBJ databases">
        <authorList>
            <person name="Jaros S."/>
            <person name="Januszkiewicz K."/>
            <person name="Wedrychowicz H."/>
        </authorList>
    </citation>
    <scope>NUCLEOTIDE SEQUENCE [LARGE SCALE GENOMIC DNA]</scope>
    <source>
        <strain evidence="20 21">CECT 7868</strain>
    </source>
</reference>
<evidence type="ECO:0000256" key="9">
    <source>
        <dbReference type="ARBA" id="ARBA00023065"/>
    </source>
</evidence>
<keyword evidence="10 16" id="KW-0798">TonB box</keyword>
<evidence type="ECO:0000256" key="16">
    <source>
        <dbReference type="RuleBase" id="RU003357"/>
    </source>
</evidence>
<organism evidence="20 21">
    <name type="scientific">Vibrio aerogenes CECT 7868</name>
    <dbReference type="NCBI Taxonomy" id="1216006"/>
    <lineage>
        <taxon>Bacteria</taxon>
        <taxon>Pseudomonadati</taxon>
        <taxon>Pseudomonadota</taxon>
        <taxon>Gammaproteobacteria</taxon>
        <taxon>Vibrionales</taxon>
        <taxon>Vibrionaceae</taxon>
        <taxon>Vibrio</taxon>
    </lineage>
</organism>
<dbReference type="NCBIfam" id="TIGR01783">
    <property type="entry name" value="TonB-siderophor"/>
    <property type="match status" value="1"/>
</dbReference>
<dbReference type="PANTHER" id="PTHR32552:SF68">
    <property type="entry name" value="FERRICHROME OUTER MEMBRANE TRANSPORTER_PHAGE RECEPTOR"/>
    <property type="match status" value="1"/>
</dbReference>
<dbReference type="InterPro" id="IPR037066">
    <property type="entry name" value="Plug_dom_sf"/>
</dbReference>
<keyword evidence="6 14" id="KW-0812">Transmembrane</keyword>
<evidence type="ECO:0000256" key="13">
    <source>
        <dbReference type="ARBA" id="ARBA00023237"/>
    </source>
</evidence>
<evidence type="ECO:0000259" key="18">
    <source>
        <dbReference type="Pfam" id="PF00593"/>
    </source>
</evidence>
<dbReference type="PROSITE" id="PS01156">
    <property type="entry name" value="TONB_DEPENDENT_REC_2"/>
    <property type="match status" value="1"/>
</dbReference>
<dbReference type="GO" id="GO:0009279">
    <property type="term" value="C:cell outer membrane"/>
    <property type="evidence" value="ECO:0007669"/>
    <property type="project" value="UniProtKB-SubCell"/>
</dbReference>
<comment type="subcellular location">
    <subcellularLocation>
        <location evidence="1 14">Cell outer membrane</location>
        <topology evidence="1 14">Multi-pass membrane protein</topology>
    </subcellularLocation>
</comment>
<evidence type="ECO:0000256" key="11">
    <source>
        <dbReference type="ARBA" id="ARBA00023136"/>
    </source>
</evidence>
<evidence type="ECO:0000256" key="4">
    <source>
        <dbReference type="ARBA" id="ARBA00022452"/>
    </source>
</evidence>
<dbReference type="Gene3D" id="2.40.170.20">
    <property type="entry name" value="TonB-dependent receptor, beta-barrel domain"/>
    <property type="match status" value="1"/>
</dbReference>
<dbReference type="Pfam" id="PF07715">
    <property type="entry name" value="Plug"/>
    <property type="match status" value="1"/>
</dbReference>
<dbReference type="Gene3D" id="2.170.130.10">
    <property type="entry name" value="TonB-dependent receptor, plug domain"/>
    <property type="match status" value="1"/>
</dbReference>
<dbReference type="RefSeq" id="WP_073604664.1">
    <property type="nucleotide sequence ID" value="NZ_FQXZ01000035.1"/>
</dbReference>
<keyword evidence="11 14" id="KW-0472">Membrane</keyword>
<dbReference type="GO" id="GO:0015344">
    <property type="term" value="F:siderophore uptake transmembrane transporter activity"/>
    <property type="evidence" value="ECO:0007669"/>
    <property type="project" value="TreeGrafter"/>
</dbReference>
<keyword evidence="12 20" id="KW-0675">Receptor</keyword>
<keyword evidence="21" id="KW-1185">Reference proteome</keyword>
<dbReference type="Proteomes" id="UP000184608">
    <property type="component" value="Unassembled WGS sequence"/>
</dbReference>
<dbReference type="SUPFAM" id="SSF56935">
    <property type="entry name" value="Porins"/>
    <property type="match status" value="1"/>
</dbReference>
<evidence type="ECO:0000256" key="17">
    <source>
        <dbReference type="SAM" id="SignalP"/>
    </source>
</evidence>
<feature type="domain" description="TonB-dependent receptor-like beta-barrel" evidence="18">
    <location>
        <begin position="238"/>
        <end position="684"/>
    </location>
</feature>
<accession>A0A1M5ZPT2</accession>